<dbReference type="InterPro" id="IPR021109">
    <property type="entry name" value="Peptidase_aspartic_dom_sf"/>
</dbReference>
<keyword evidence="6" id="KW-1185">Reference proteome</keyword>
<evidence type="ECO:0000256" key="2">
    <source>
        <dbReference type="ARBA" id="ARBA00022729"/>
    </source>
</evidence>
<keyword evidence="2" id="KW-0732">Signal</keyword>
<dbReference type="EMBL" id="RDQH01000335">
    <property type="protein sequence ID" value="RXH88430.1"/>
    <property type="molecule type" value="Genomic_DNA"/>
</dbReference>
<evidence type="ECO:0000313" key="6">
    <source>
        <dbReference type="Proteomes" id="UP000290289"/>
    </source>
</evidence>
<protein>
    <recommendedName>
        <fullName evidence="4">Xylanase inhibitor C-terminal domain-containing protein</fullName>
    </recommendedName>
</protein>
<proteinExistence type="predicted"/>
<evidence type="ECO:0000259" key="4">
    <source>
        <dbReference type="Pfam" id="PF14541"/>
    </source>
</evidence>
<name>A0A498IYV0_MALDO</name>
<dbReference type="PANTHER" id="PTHR13683">
    <property type="entry name" value="ASPARTYL PROTEASES"/>
    <property type="match status" value="1"/>
</dbReference>
<dbReference type="SUPFAM" id="SSF50630">
    <property type="entry name" value="Acid proteases"/>
    <property type="match status" value="1"/>
</dbReference>
<dbReference type="AlphaFoldDB" id="A0A498IYV0"/>
<sequence length="279" mass="30039">MQSQVALGSSAPITIGTTVSGLLVDINGLNQEPLSIISQLSSQGITLNVFSHYLQGDGNGGGILILGEIMEPSTVYTPLSRKKSHYIINLESIAVNGQILPIDPIAFRLSNDQGIVVDSGMTLAFIAEEAYDPFIREVKLFAEFANNMITLASGIQSYLTYTRLALSLSNLNDIILAESFPIANLNFAADHVLRDKIVVYDLARHRLGWASYNCSSPVNFSMAIHRSGRSIKEALPSSNSVLAVQIKNCDPLVLGPTLGSYATESNGCWAVSVASLHRL</sequence>
<gene>
    <name evidence="5" type="ORF">DVH24_000029</name>
</gene>
<dbReference type="Gene3D" id="2.40.70.10">
    <property type="entry name" value="Acid Proteases"/>
    <property type="match status" value="2"/>
</dbReference>
<accession>A0A498IYV0</accession>
<keyword evidence="3" id="KW-0378">Hydrolase</keyword>
<dbReference type="Proteomes" id="UP000290289">
    <property type="component" value="Chromosome 9"/>
</dbReference>
<dbReference type="InterPro" id="IPR032799">
    <property type="entry name" value="TAXi_C"/>
</dbReference>
<dbReference type="InterPro" id="IPR001461">
    <property type="entry name" value="Aspartic_peptidase_A1"/>
</dbReference>
<dbReference type="GO" id="GO:0006508">
    <property type="term" value="P:proteolysis"/>
    <property type="evidence" value="ECO:0007669"/>
    <property type="project" value="UniProtKB-KW"/>
</dbReference>
<feature type="domain" description="Xylanase inhibitor C-terminal" evidence="4">
    <location>
        <begin position="85"/>
        <end position="144"/>
    </location>
</feature>
<reference evidence="5 6" key="1">
    <citation type="submission" date="2018-10" db="EMBL/GenBank/DDBJ databases">
        <title>A high-quality apple genome assembly.</title>
        <authorList>
            <person name="Hu J."/>
        </authorList>
    </citation>
    <scope>NUCLEOTIDE SEQUENCE [LARGE SCALE GENOMIC DNA]</scope>
    <source>
        <strain evidence="6">cv. HFTH1</strain>
        <tissue evidence="5">Young leaf</tissue>
    </source>
</reference>
<organism evidence="5 6">
    <name type="scientific">Malus domestica</name>
    <name type="common">Apple</name>
    <name type="synonym">Pyrus malus</name>
    <dbReference type="NCBI Taxonomy" id="3750"/>
    <lineage>
        <taxon>Eukaryota</taxon>
        <taxon>Viridiplantae</taxon>
        <taxon>Streptophyta</taxon>
        <taxon>Embryophyta</taxon>
        <taxon>Tracheophyta</taxon>
        <taxon>Spermatophyta</taxon>
        <taxon>Magnoliopsida</taxon>
        <taxon>eudicotyledons</taxon>
        <taxon>Gunneridae</taxon>
        <taxon>Pentapetalae</taxon>
        <taxon>rosids</taxon>
        <taxon>fabids</taxon>
        <taxon>Rosales</taxon>
        <taxon>Rosaceae</taxon>
        <taxon>Amygdaloideae</taxon>
        <taxon>Maleae</taxon>
        <taxon>Malus</taxon>
    </lineage>
</organism>
<dbReference type="PANTHER" id="PTHR13683:SF375">
    <property type="entry name" value="PEPTIDASE A1 DOMAIN-CONTAINING PROTEIN"/>
    <property type="match status" value="1"/>
</dbReference>
<keyword evidence="1" id="KW-0645">Protease</keyword>
<evidence type="ECO:0000313" key="5">
    <source>
        <dbReference type="EMBL" id="RXH88430.1"/>
    </source>
</evidence>
<evidence type="ECO:0000256" key="3">
    <source>
        <dbReference type="ARBA" id="ARBA00022801"/>
    </source>
</evidence>
<dbReference type="GO" id="GO:0004190">
    <property type="term" value="F:aspartic-type endopeptidase activity"/>
    <property type="evidence" value="ECO:0007669"/>
    <property type="project" value="InterPro"/>
</dbReference>
<evidence type="ECO:0000256" key="1">
    <source>
        <dbReference type="ARBA" id="ARBA00022670"/>
    </source>
</evidence>
<comment type="caution">
    <text evidence="5">The sequence shown here is derived from an EMBL/GenBank/DDBJ whole genome shotgun (WGS) entry which is preliminary data.</text>
</comment>
<dbReference type="Pfam" id="PF14541">
    <property type="entry name" value="TAXi_C"/>
    <property type="match status" value="1"/>
</dbReference>